<keyword evidence="3" id="KW-0813">Transport</keyword>
<dbReference type="InterPro" id="IPR013057">
    <property type="entry name" value="AA_transpt_TM"/>
</dbReference>
<evidence type="ECO:0000256" key="18">
    <source>
        <dbReference type="ARBA" id="ARBA00038442"/>
    </source>
</evidence>
<dbReference type="PANTHER" id="PTHR22950">
    <property type="entry name" value="AMINO ACID TRANSPORTER"/>
    <property type="match status" value="1"/>
</dbReference>
<feature type="transmembrane region" description="Helical" evidence="21">
    <location>
        <begin position="199"/>
        <end position="219"/>
    </location>
</feature>
<feature type="transmembrane region" description="Helical" evidence="21">
    <location>
        <begin position="346"/>
        <end position="370"/>
    </location>
</feature>
<comment type="similarity">
    <text evidence="18">Belongs to the amino acid/polyamine transporter 2 family. SLC38A9 subfamily.</text>
</comment>
<dbReference type="GO" id="GO:0015485">
    <property type="term" value="F:cholesterol binding"/>
    <property type="evidence" value="ECO:0007669"/>
    <property type="project" value="Ensembl"/>
</dbReference>
<dbReference type="GeneTree" id="ENSGT00390000005646"/>
<gene>
    <name evidence="23" type="primary">SLC38A9</name>
</gene>
<dbReference type="InParanoid" id="F7F151"/>
<evidence type="ECO:0000256" key="12">
    <source>
        <dbReference type="ARBA" id="ARBA00023180"/>
    </source>
</evidence>
<dbReference type="GO" id="GO:0071230">
    <property type="term" value="P:cellular response to amino acid stimulus"/>
    <property type="evidence" value="ECO:0007669"/>
    <property type="project" value="Ensembl"/>
</dbReference>
<evidence type="ECO:0000256" key="7">
    <source>
        <dbReference type="ARBA" id="ARBA00022970"/>
    </source>
</evidence>
<feature type="transmembrane region" description="Helical" evidence="21">
    <location>
        <begin position="148"/>
        <end position="169"/>
    </location>
</feature>
<evidence type="ECO:0000256" key="17">
    <source>
        <dbReference type="ARBA" id="ARBA00036984"/>
    </source>
</evidence>
<keyword evidence="11" id="KW-1015">Disulfide bond</keyword>
<feature type="transmembrane region" description="Helical" evidence="21">
    <location>
        <begin position="424"/>
        <end position="445"/>
    </location>
</feature>
<feature type="domain" description="Amino acid transporter transmembrane" evidence="22">
    <location>
        <begin position="119"/>
        <end position="233"/>
    </location>
</feature>
<dbReference type="GO" id="GO:1990877">
    <property type="term" value="C:FNIP-folliculin RagC/D GAP"/>
    <property type="evidence" value="ECO:0007669"/>
    <property type="project" value="Ensembl"/>
</dbReference>
<feature type="transmembrane region" description="Helical" evidence="21">
    <location>
        <begin position="473"/>
        <end position="494"/>
    </location>
</feature>
<evidence type="ECO:0000256" key="4">
    <source>
        <dbReference type="ARBA" id="ARBA00022692"/>
    </source>
</evidence>
<keyword evidence="13" id="KW-0458">Lysosome</keyword>
<name>F7F151_CALJA</name>
<evidence type="ECO:0000256" key="5">
    <source>
        <dbReference type="ARBA" id="ARBA00022723"/>
    </source>
</evidence>
<protein>
    <recommendedName>
        <fullName evidence="19">Neutral amino acid transporter 9</fullName>
    </recommendedName>
    <alternativeName>
        <fullName evidence="20">Solute carrier family 38 member 9</fullName>
    </alternativeName>
</protein>
<dbReference type="GO" id="GO:0015186">
    <property type="term" value="F:L-glutamine transmembrane transporter activity"/>
    <property type="evidence" value="ECO:0007669"/>
    <property type="project" value="Ensembl"/>
</dbReference>
<dbReference type="Pfam" id="PF01490">
    <property type="entry name" value="Aa_trans"/>
    <property type="match status" value="2"/>
</dbReference>
<dbReference type="STRING" id="9483.ENSCJAP00000003504"/>
<dbReference type="GO" id="GO:0046872">
    <property type="term" value="F:metal ion binding"/>
    <property type="evidence" value="ECO:0007669"/>
    <property type="project" value="UniProtKB-KW"/>
</dbReference>
<feature type="transmembrane region" description="Helical" evidence="21">
    <location>
        <begin position="120"/>
        <end position="142"/>
    </location>
</feature>
<keyword evidence="24" id="KW-1185">Reference proteome</keyword>
<dbReference type="Ensembl" id="ENSCJAT00000003694.4">
    <property type="protein sequence ID" value="ENSCJAP00000003504.3"/>
    <property type="gene ID" value="ENSCJAG00000001907.5"/>
</dbReference>
<evidence type="ECO:0000256" key="1">
    <source>
        <dbReference type="ARBA" id="ARBA00004107"/>
    </source>
</evidence>
<dbReference type="AlphaFoldDB" id="F7F151"/>
<sequence length="593" mass="66950">MANMNSDSRHLLISEVDHERDPGPMNIQFESSDLRSKRPFYIEPTNIVSVNHVIQRVSDHASAMNKRIHYYSRLSTPADKALIAPDHVVPAPEECYVYSPLGSAYKLQSYTEGYGKNTSLVTIFMIWNTMMGTSILSIPWGIKQAGFTTGMCVIILMGLLTLYCCYRVVKSRTMISSLDTTTWEYPDVCRHYFGSFGQWSSLLFSLVSLIGAMIVYWVLMSNFLFNTGKFIFIETGFRHVGQTGLKLLTSSDPPASASQSAGITDFIHHINDTDTILNPNNSNPVICPSAGSGGHPDNSSMIFYANDTGAQQFEKWWDKSRTVPFYLVGLLLPLLNFKSPSFFSKFNILGTVSVLYLIFLVTFKAVRLGFHLEFHWFIPTEFFVPEIRLQFPQLTGVLTLAFFIHNCIITLLKNNKKQENNVRDLCIAYMLVTLTYLYIGVLVFASFPSPPLSKDCIEQNFLDNFPSSDTLSFIARIFLLFQMMTVYPLLGYLARVQLLGHIFGDIYPSIFHVLVLNLIIVGAGVTMACFYPNIGGIIRYSGAACGLAFVFIYPSLIYIISLHQEERLTWPKLIFHVFIIILGVANLTVQFFM</sequence>
<accession>U3CSF6</accession>
<evidence type="ECO:0000256" key="9">
    <source>
        <dbReference type="ARBA" id="ARBA00023053"/>
    </source>
</evidence>
<evidence type="ECO:0000259" key="22">
    <source>
        <dbReference type="Pfam" id="PF01490"/>
    </source>
</evidence>
<keyword evidence="4 21" id="KW-0812">Transmembrane</keyword>
<evidence type="ECO:0000256" key="3">
    <source>
        <dbReference type="ARBA" id="ARBA00022448"/>
    </source>
</evidence>
<feature type="transmembrane region" description="Helical" evidence="21">
    <location>
        <begin position="506"/>
        <end position="534"/>
    </location>
</feature>
<comment type="catalytic activity">
    <reaction evidence="17">
        <text>L-tyrosine(in) = L-tyrosine(out)</text>
        <dbReference type="Rhea" id="RHEA:68572"/>
        <dbReference type="ChEBI" id="CHEBI:58315"/>
    </reaction>
</comment>
<dbReference type="OMA" id="HWFTPTE"/>
<dbReference type="GO" id="GO:0032935">
    <property type="term" value="F:sterol sensor activity"/>
    <property type="evidence" value="ECO:0007669"/>
    <property type="project" value="Ensembl"/>
</dbReference>
<dbReference type="Proteomes" id="UP000008225">
    <property type="component" value="Chromosome 2"/>
</dbReference>
<evidence type="ECO:0000256" key="14">
    <source>
        <dbReference type="ARBA" id="ARBA00036663"/>
    </source>
</evidence>
<dbReference type="GO" id="GO:0005765">
    <property type="term" value="C:lysosomal membrane"/>
    <property type="evidence" value="ECO:0007669"/>
    <property type="project" value="UniProtKB-SubCell"/>
</dbReference>
<evidence type="ECO:0000256" key="11">
    <source>
        <dbReference type="ARBA" id="ARBA00023157"/>
    </source>
</evidence>
<dbReference type="GO" id="GO:1904263">
    <property type="term" value="P:positive regulation of TORC1 signaling"/>
    <property type="evidence" value="ECO:0007669"/>
    <property type="project" value="Ensembl"/>
</dbReference>
<dbReference type="PRINTS" id="PR02045">
    <property type="entry name" value="F138DOMAIN"/>
</dbReference>
<evidence type="ECO:0000256" key="8">
    <source>
        <dbReference type="ARBA" id="ARBA00022989"/>
    </source>
</evidence>
<comment type="catalytic activity">
    <reaction evidence="15">
        <text>L-glutamine(out) = L-glutamine(in)</text>
        <dbReference type="Rhea" id="RHEA:73419"/>
        <dbReference type="ChEBI" id="CHEBI:58359"/>
    </reaction>
</comment>
<evidence type="ECO:0000256" key="19">
    <source>
        <dbReference type="ARBA" id="ARBA00040233"/>
    </source>
</evidence>
<keyword evidence="10 21" id="KW-0472">Membrane</keyword>
<keyword evidence="12" id="KW-0325">Glycoprotein</keyword>
<dbReference type="PANTHER" id="PTHR22950:SF244">
    <property type="entry name" value="NEUTRAL AMINO ACID TRANSPORTER 9"/>
    <property type="match status" value="1"/>
</dbReference>
<feature type="transmembrane region" description="Helical" evidence="21">
    <location>
        <begin position="390"/>
        <end position="412"/>
    </location>
</feature>
<comment type="catalytic activity">
    <reaction evidence="14">
        <text>L-asparagine(out) = L-asparagine(in)</text>
        <dbReference type="Rhea" id="RHEA:73423"/>
        <dbReference type="ChEBI" id="CHEBI:58048"/>
    </reaction>
</comment>
<evidence type="ECO:0000256" key="10">
    <source>
        <dbReference type="ARBA" id="ARBA00023136"/>
    </source>
</evidence>
<keyword evidence="6" id="KW-0967">Endosome</keyword>
<keyword evidence="7" id="KW-0029">Amino-acid transport</keyword>
<dbReference type="GO" id="GO:0005085">
    <property type="term" value="F:guanyl-nucleotide exchange factor activity"/>
    <property type="evidence" value="ECO:0007669"/>
    <property type="project" value="Ensembl"/>
</dbReference>
<feature type="transmembrane region" description="Helical" evidence="21">
    <location>
        <begin position="323"/>
        <end position="339"/>
    </location>
</feature>
<keyword evidence="9" id="KW-0915">Sodium</keyword>
<evidence type="ECO:0000256" key="20">
    <source>
        <dbReference type="ARBA" id="ARBA00042870"/>
    </source>
</evidence>
<keyword evidence="5" id="KW-0479">Metal-binding</keyword>
<dbReference type="GO" id="GO:0071986">
    <property type="term" value="C:Ragulator complex"/>
    <property type="evidence" value="ECO:0007669"/>
    <property type="project" value="Ensembl"/>
</dbReference>
<comment type="catalytic activity">
    <reaction evidence="16">
        <text>L-leucine(in) = L-leucine(out)</text>
        <dbReference type="Rhea" id="RHEA:73011"/>
        <dbReference type="ChEBI" id="CHEBI:57427"/>
    </reaction>
</comment>
<proteinExistence type="inferred from homology"/>
<evidence type="ECO:0000256" key="21">
    <source>
        <dbReference type="SAM" id="Phobius"/>
    </source>
</evidence>
<dbReference type="GO" id="GO:0061459">
    <property type="term" value="F:L-arginine transmembrane transporter activity"/>
    <property type="evidence" value="ECO:0007669"/>
    <property type="project" value="Ensembl"/>
</dbReference>
<dbReference type="GO" id="GO:0031902">
    <property type="term" value="C:late endosome membrane"/>
    <property type="evidence" value="ECO:0007669"/>
    <property type="project" value="UniProtKB-SubCell"/>
</dbReference>
<evidence type="ECO:0000313" key="23">
    <source>
        <dbReference type="Ensembl" id="ENSCJAP00000003504.3"/>
    </source>
</evidence>
<comment type="subcellular location">
    <subcellularLocation>
        <location evidence="1">Late endosome membrane</location>
        <topology evidence="1">Multi-pass membrane protein</topology>
    </subcellularLocation>
    <subcellularLocation>
        <location evidence="2">Lysosome membrane</location>
        <topology evidence="2">Multi-pass membrane protein</topology>
    </subcellularLocation>
</comment>
<reference evidence="23" key="2">
    <citation type="submission" date="2025-08" db="UniProtKB">
        <authorList>
            <consortium name="Ensembl"/>
        </authorList>
    </citation>
    <scope>IDENTIFICATION</scope>
</reference>
<accession>F7F151</accession>
<reference evidence="23" key="3">
    <citation type="submission" date="2025-09" db="UniProtKB">
        <authorList>
            <consortium name="Ensembl"/>
        </authorList>
    </citation>
    <scope>IDENTIFICATION</scope>
</reference>
<dbReference type="GO" id="GO:0015190">
    <property type="term" value="F:L-leucine transmembrane transporter activity"/>
    <property type="evidence" value="ECO:0007669"/>
    <property type="project" value="Ensembl"/>
</dbReference>
<dbReference type="GO" id="GO:0015182">
    <property type="term" value="F:L-asparagine transmembrane transporter activity"/>
    <property type="evidence" value="ECO:0007669"/>
    <property type="project" value="Ensembl"/>
</dbReference>
<evidence type="ECO:0000256" key="16">
    <source>
        <dbReference type="ARBA" id="ARBA00036887"/>
    </source>
</evidence>
<keyword evidence="8 21" id="KW-1133">Transmembrane helix</keyword>
<evidence type="ECO:0000313" key="24">
    <source>
        <dbReference type="Proteomes" id="UP000008225"/>
    </source>
</evidence>
<reference evidence="23" key="1">
    <citation type="submission" date="2009-03" db="EMBL/GenBank/DDBJ databases">
        <authorList>
            <person name="Warren W."/>
            <person name="Ye L."/>
            <person name="Minx P."/>
            <person name="Worley K."/>
            <person name="Gibbs R."/>
            <person name="Wilson R.K."/>
        </authorList>
    </citation>
    <scope>NUCLEOTIDE SEQUENCE [LARGE SCALE GENOMIC DNA]</scope>
</reference>
<organism evidence="23 24">
    <name type="scientific">Callithrix jacchus</name>
    <name type="common">White-tufted-ear marmoset</name>
    <name type="synonym">Simia Jacchus</name>
    <dbReference type="NCBI Taxonomy" id="9483"/>
    <lineage>
        <taxon>Eukaryota</taxon>
        <taxon>Metazoa</taxon>
        <taxon>Chordata</taxon>
        <taxon>Craniata</taxon>
        <taxon>Vertebrata</taxon>
        <taxon>Euteleostomi</taxon>
        <taxon>Mammalia</taxon>
        <taxon>Eutheria</taxon>
        <taxon>Euarchontoglires</taxon>
        <taxon>Primates</taxon>
        <taxon>Haplorrhini</taxon>
        <taxon>Platyrrhini</taxon>
        <taxon>Cebidae</taxon>
        <taxon>Callitrichinae</taxon>
        <taxon>Callithrix</taxon>
        <taxon>Callithrix</taxon>
    </lineage>
</organism>
<dbReference type="Bgee" id="ENSCJAG00000001907">
    <property type="expression patterns" value="Expressed in frontal cortex and 6 other cell types or tissues"/>
</dbReference>
<dbReference type="FunCoup" id="F7F151">
    <property type="interactions" value="1658"/>
</dbReference>
<evidence type="ECO:0000256" key="13">
    <source>
        <dbReference type="ARBA" id="ARBA00023228"/>
    </source>
</evidence>
<evidence type="ECO:0000256" key="6">
    <source>
        <dbReference type="ARBA" id="ARBA00022753"/>
    </source>
</evidence>
<feature type="transmembrane region" description="Helical" evidence="21">
    <location>
        <begin position="540"/>
        <end position="561"/>
    </location>
</feature>
<feature type="transmembrane region" description="Helical" evidence="21">
    <location>
        <begin position="573"/>
        <end position="592"/>
    </location>
</feature>
<evidence type="ECO:0000256" key="15">
    <source>
        <dbReference type="ARBA" id="ARBA00036878"/>
    </source>
</evidence>
<feature type="domain" description="Amino acid transporter transmembrane" evidence="22">
    <location>
        <begin position="331"/>
        <end position="589"/>
    </location>
</feature>
<evidence type="ECO:0000256" key="2">
    <source>
        <dbReference type="ARBA" id="ARBA00004155"/>
    </source>
</evidence>